<reference evidence="2 3" key="1">
    <citation type="journal article" date="2016" name="Nat. Commun.">
        <title>Thousands of microbial genomes shed light on interconnected biogeochemical processes in an aquifer system.</title>
        <authorList>
            <person name="Anantharaman K."/>
            <person name="Brown C.T."/>
            <person name="Hug L.A."/>
            <person name="Sharon I."/>
            <person name="Castelle C.J."/>
            <person name="Probst A.J."/>
            <person name="Thomas B.C."/>
            <person name="Singh A."/>
            <person name="Wilkins M.J."/>
            <person name="Karaoz U."/>
            <person name="Brodie E.L."/>
            <person name="Williams K.H."/>
            <person name="Hubbard S.S."/>
            <person name="Banfield J.F."/>
        </authorList>
    </citation>
    <scope>NUCLEOTIDE SEQUENCE [LARGE SCALE GENOMIC DNA]</scope>
</reference>
<dbReference type="Proteomes" id="UP000177171">
    <property type="component" value="Unassembled WGS sequence"/>
</dbReference>
<name>A0A1G2LU24_9BACT</name>
<evidence type="ECO:0008006" key="4">
    <source>
        <dbReference type="Google" id="ProtNLM"/>
    </source>
</evidence>
<gene>
    <name evidence="2" type="ORF">A3G49_01915</name>
</gene>
<dbReference type="EMBL" id="MHQY01000008">
    <property type="protein sequence ID" value="OHA14362.1"/>
    <property type="molecule type" value="Genomic_DNA"/>
</dbReference>
<evidence type="ECO:0000256" key="1">
    <source>
        <dbReference type="SAM" id="Phobius"/>
    </source>
</evidence>
<evidence type="ECO:0000313" key="3">
    <source>
        <dbReference type="Proteomes" id="UP000177171"/>
    </source>
</evidence>
<proteinExistence type="predicted"/>
<sequence>MDFLKNSRKLKSGFSVIEVLASIFILTLIGLAVYSFQKDVFLLNGIIFGSLTAQDEARRALKSMSAEIRAASPSSIGAYALSQTTASSFTFYSNIDSDFFKERVRYFLDGATLKKGVIKPSGSPLTYNPANEILSELIHNIAGAATSTFSYYDENYDGTTQALAEPIDIAIVRLIKITIVIDKNPQALPGPVTFTTQISIRNLKDNL</sequence>
<keyword evidence="1" id="KW-0812">Transmembrane</keyword>
<organism evidence="2 3">
    <name type="scientific">Candidatus Sungbacteria bacterium RIFCSPLOWO2_12_FULL_41_11</name>
    <dbReference type="NCBI Taxonomy" id="1802286"/>
    <lineage>
        <taxon>Bacteria</taxon>
        <taxon>Candidatus Sungiibacteriota</taxon>
    </lineage>
</organism>
<protein>
    <recommendedName>
        <fullName evidence="4">Type II secretion system protein J</fullName>
    </recommendedName>
</protein>
<accession>A0A1G2LU24</accession>
<comment type="caution">
    <text evidence="2">The sequence shown here is derived from an EMBL/GenBank/DDBJ whole genome shotgun (WGS) entry which is preliminary data.</text>
</comment>
<feature type="transmembrane region" description="Helical" evidence="1">
    <location>
        <begin position="12"/>
        <end position="34"/>
    </location>
</feature>
<dbReference type="AlphaFoldDB" id="A0A1G2LU24"/>
<evidence type="ECO:0000313" key="2">
    <source>
        <dbReference type="EMBL" id="OHA14362.1"/>
    </source>
</evidence>
<keyword evidence="1" id="KW-1133">Transmembrane helix</keyword>
<keyword evidence="1" id="KW-0472">Membrane</keyword>